<dbReference type="HOGENOM" id="CLU_2193425_0_0_4"/>
<reference evidence="1" key="1">
    <citation type="submission" date="2009-04" db="EMBL/GenBank/DDBJ databases">
        <authorList>
            <person name="Weinstock G."/>
            <person name="Sodergren E."/>
            <person name="Clifton S."/>
            <person name="Fulton L."/>
            <person name="Fulton B."/>
            <person name="Courtney L."/>
            <person name="Fronick C."/>
            <person name="Harrison M."/>
            <person name="Strong C."/>
            <person name="Farmer C."/>
            <person name="Delahaunty K."/>
            <person name="Markovic C."/>
            <person name="Hall O."/>
            <person name="Minx P."/>
            <person name="Tomlinson C."/>
            <person name="Mitreva M."/>
            <person name="Nelson J."/>
            <person name="Hou S."/>
            <person name="Wollam A."/>
            <person name="Pepin K.H."/>
            <person name="Johnson M."/>
            <person name="Bhonagiri V."/>
            <person name="Nash W.E."/>
            <person name="Warren W."/>
            <person name="Chinwalla A."/>
            <person name="Mardis E.R."/>
            <person name="Wilson R.K."/>
        </authorList>
    </citation>
    <scope>NUCLEOTIDE SEQUENCE [LARGE SCALE GENOMIC DNA]</scope>
    <source>
        <strain evidence="1">ATCC 51147</strain>
    </source>
</reference>
<sequence length="108" mass="12111">MVVGIGNCKGSLKRFLAFQAAVVRYEAVFARTIIFLARETKERMAADAVFRLPCMRLRGFMLVSSHRLFRQPENPLLGETQKPFDGGKPSKGLGLKTRIGNYHGLLSR</sequence>
<accession>C4GJP3</accession>
<dbReference type="Proteomes" id="UP000003009">
    <property type="component" value="Unassembled WGS sequence"/>
</dbReference>
<comment type="caution">
    <text evidence="1">The sequence shown here is derived from an EMBL/GenBank/DDBJ whole genome shotgun (WGS) entry which is preliminary data.</text>
</comment>
<keyword evidence="2" id="KW-1185">Reference proteome</keyword>
<proteinExistence type="predicted"/>
<evidence type="ECO:0000313" key="2">
    <source>
        <dbReference type="Proteomes" id="UP000003009"/>
    </source>
</evidence>
<gene>
    <name evidence="1" type="ORF">GCWU000324_02266</name>
</gene>
<dbReference type="EMBL" id="ACJW02000003">
    <property type="protein sequence ID" value="EEP68015.1"/>
    <property type="molecule type" value="Genomic_DNA"/>
</dbReference>
<evidence type="ECO:0000313" key="1">
    <source>
        <dbReference type="EMBL" id="EEP68015.1"/>
    </source>
</evidence>
<dbReference type="AlphaFoldDB" id="C4GJP3"/>
<organism evidence="1 2">
    <name type="scientific">Kingella oralis ATCC 51147</name>
    <dbReference type="NCBI Taxonomy" id="629741"/>
    <lineage>
        <taxon>Bacteria</taxon>
        <taxon>Pseudomonadati</taxon>
        <taxon>Pseudomonadota</taxon>
        <taxon>Betaproteobacteria</taxon>
        <taxon>Neisseriales</taxon>
        <taxon>Neisseriaceae</taxon>
        <taxon>Kingella</taxon>
    </lineage>
</organism>
<name>C4GJP3_9NEIS</name>
<protein>
    <submittedName>
        <fullName evidence="1">Uncharacterized protein</fullName>
    </submittedName>
</protein>